<sequence>MKSANIIVVGGGIIGVSLAYGMAEQGEKVTVLDNGRGVNNASRGNFGLVWVQGK</sequence>
<keyword evidence="1" id="KW-1133">Transmembrane helix</keyword>
<dbReference type="SUPFAM" id="SSF51971">
    <property type="entry name" value="Nucleotide-binding domain"/>
    <property type="match status" value="1"/>
</dbReference>
<name>A0A382BJD4_9ZZZZ</name>
<keyword evidence="1" id="KW-0472">Membrane</keyword>
<reference evidence="3" key="1">
    <citation type="submission" date="2018-05" db="EMBL/GenBank/DDBJ databases">
        <authorList>
            <person name="Lanie J.A."/>
            <person name="Ng W.-L."/>
            <person name="Kazmierczak K.M."/>
            <person name="Andrzejewski T.M."/>
            <person name="Davidsen T.M."/>
            <person name="Wayne K.J."/>
            <person name="Tettelin H."/>
            <person name="Glass J.I."/>
            <person name="Rusch D."/>
            <person name="Podicherti R."/>
            <person name="Tsui H.-C.T."/>
            <person name="Winkler M.E."/>
        </authorList>
    </citation>
    <scope>NUCLEOTIDE SEQUENCE</scope>
</reference>
<dbReference type="Gene3D" id="3.50.50.60">
    <property type="entry name" value="FAD/NAD(P)-binding domain"/>
    <property type="match status" value="1"/>
</dbReference>
<evidence type="ECO:0000259" key="2">
    <source>
        <dbReference type="Pfam" id="PF01266"/>
    </source>
</evidence>
<proteinExistence type="predicted"/>
<gene>
    <name evidence="3" type="ORF">METZ01_LOCUS166749</name>
</gene>
<dbReference type="InterPro" id="IPR006076">
    <property type="entry name" value="FAD-dep_OxRdtase"/>
</dbReference>
<dbReference type="InterPro" id="IPR036188">
    <property type="entry name" value="FAD/NAD-bd_sf"/>
</dbReference>
<feature type="domain" description="FAD dependent oxidoreductase" evidence="2">
    <location>
        <begin position="6"/>
        <end position="52"/>
    </location>
</feature>
<dbReference type="Pfam" id="PF01266">
    <property type="entry name" value="DAO"/>
    <property type="match status" value="1"/>
</dbReference>
<accession>A0A382BJD4</accession>
<feature type="transmembrane region" description="Helical" evidence="1">
    <location>
        <begin position="6"/>
        <end position="23"/>
    </location>
</feature>
<feature type="non-terminal residue" evidence="3">
    <location>
        <position position="54"/>
    </location>
</feature>
<evidence type="ECO:0000313" key="3">
    <source>
        <dbReference type="EMBL" id="SVB13895.1"/>
    </source>
</evidence>
<dbReference type="EMBL" id="UINC01030084">
    <property type="protein sequence ID" value="SVB13895.1"/>
    <property type="molecule type" value="Genomic_DNA"/>
</dbReference>
<evidence type="ECO:0000256" key="1">
    <source>
        <dbReference type="SAM" id="Phobius"/>
    </source>
</evidence>
<protein>
    <recommendedName>
        <fullName evidence="2">FAD dependent oxidoreductase domain-containing protein</fullName>
    </recommendedName>
</protein>
<keyword evidence="1" id="KW-0812">Transmembrane</keyword>
<dbReference type="AlphaFoldDB" id="A0A382BJD4"/>
<organism evidence="3">
    <name type="scientific">marine metagenome</name>
    <dbReference type="NCBI Taxonomy" id="408172"/>
    <lineage>
        <taxon>unclassified sequences</taxon>
        <taxon>metagenomes</taxon>
        <taxon>ecological metagenomes</taxon>
    </lineage>
</organism>